<feature type="transmembrane region" description="Helical" evidence="8">
    <location>
        <begin position="44"/>
        <end position="64"/>
    </location>
</feature>
<feature type="transmembrane region" description="Helical" evidence="8">
    <location>
        <begin position="249"/>
        <end position="267"/>
    </location>
</feature>
<feature type="transmembrane region" description="Helical" evidence="8">
    <location>
        <begin position="164"/>
        <end position="182"/>
    </location>
</feature>
<accession>A0AAD4F7R0</accession>
<keyword evidence="6 8" id="KW-1133">Transmembrane helix</keyword>
<dbReference type="InterPro" id="IPR007272">
    <property type="entry name" value="Sulf_transp_TsuA/YedE"/>
</dbReference>
<comment type="caution">
    <text evidence="9">The sequence shown here is derived from an EMBL/GenBank/DDBJ whole genome shotgun (WGS) entry which is preliminary data.</text>
</comment>
<dbReference type="PANTHER" id="PTHR30574">
    <property type="entry name" value="INNER MEMBRANE PROTEIN YEDE"/>
    <property type="match status" value="1"/>
</dbReference>
<evidence type="ECO:0000256" key="7">
    <source>
        <dbReference type="ARBA" id="ARBA00023136"/>
    </source>
</evidence>
<evidence type="ECO:0000256" key="4">
    <source>
        <dbReference type="ARBA" id="ARBA00022519"/>
    </source>
</evidence>
<feature type="transmembrane region" description="Helical" evidence="8">
    <location>
        <begin position="115"/>
        <end position="133"/>
    </location>
</feature>
<feature type="transmembrane region" description="Helical" evidence="8">
    <location>
        <begin position="279"/>
        <end position="297"/>
    </location>
</feature>
<reference evidence="9" key="1">
    <citation type="submission" date="2021-07" db="EMBL/GenBank/DDBJ databases">
        <title>Genome Resource of American Ginseng Black Spot Pathogen Alternaria panax.</title>
        <authorList>
            <person name="Qiu C."/>
            <person name="Wang W."/>
            <person name="Liu Z."/>
        </authorList>
    </citation>
    <scope>NUCLEOTIDE SEQUENCE</scope>
    <source>
        <strain evidence="9">BNCC115425</strain>
    </source>
</reference>
<evidence type="ECO:0000256" key="8">
    <source>
        <dbReference type="SAM" id="Phobius"/>
    </source>
</evidence>
<keyword evidence="10" id="KW-1185">Reference proteome</keyword>
<evidence type="ECO:0008006" key="11">
    <source>
        <dbReference type="Google" id="ProtNLM"/>
    </source>
</evidence>
<gene>
    <name evidence="9" type="ORF">G6011_03009</name>
</gene>
<feature type="transmembrane region" description="Helical" evidence="8">
    <location>
        <begin position="85"/>
        <end position="109"/>
    </location>
</feature>
<comment type="subcellular location">
    <subcellularLocation>
        <location evidence="1">Cell inner membrane</location>
        <topology evidence="1">Multi-pass membrane protein</topology>
    </subcellularLocation>
</comment>
<evidence type="ECO:0000313" key="10">
    <source>
        <dbReference type="Proteomes" id="UP001199106"/>
    </source>
</evidence>
<dbReference type="Proteomes" id="UP001199106">
    <property type="component" value="Unassembled WGS sequence"/>
</dbReference>
<keyword evidence="7 8" id="KW-0472">Membrane</keyword>
<feature type="transmembrane region" description="Helical" evidence="8">
    <location>
        <begin position="309"/>
        <end position="333"/>
    </location>
</feature>
<protein>
    <recommendedName>
        <fullName evidence="11">Sulphur transport domain-containing protein</fullName>
    </recommendedName>
</protein>
<organism evidence="9 10">
    <name type="scientific">Alternaria panax</name>
    <dbReference type="NCBI Taxonomy" id="48097"/>
    <lineage>
        <taxon>Eukaryota</taxon>
        <taxon>Fungi</taxon>
        <taxon>Dikarya</taxon>
        <taxon>Ascomycota</taxon>
        <taxon>Pezizomycotina</taxon>
        <taxon>Dothideomycetes</taxon>
        <taxon>Pleosporomycetidae</taxon>
        <taxon>Pleosporales</taxon>
        <taxon>Pleosporineae</taxon>
        <taxon>Pleosporaceae</taxon>
        <taxon>Alternaria</taxon>
        <taxon>Alternaria sect. Panax</taxon>
    </lineage>
</organism>
<evidence type="ECO:0000256" key="3">
    <source>
        <dbReference type="ARBA" id="ARBA00022475"/>
    </source>
</evidence>
<evidence type="ECO:0000256" key="5">
    <source>
        <dbReference type="ARBA" id="ARBA00022692"/>
    </source>
</evidence>
<dbReference type="AlphaFoldDB" id="A0AAD4F7R0"/>
<dbReference type="GO" id="GO:0005886">
    <property type="term" value="C:plasma membrane"/>
    <property type="evidence" value="ECO:0007669"/>
    <property type="project" value="UniProtKB-SubCell"/>
</dbReference>
<evidence type="ECO:0000256" key="1">
    <source>
        <dbReference type="ARBA" id="ARBA00004429"/>
    </source>
</evidence>
<evidence type="ECO:0000256" key="2">
    <source>
        <dbReference type="ARBA" id="ARBA00022448"/>
    </source>
</evidence>
<name>A0AAD4F7R0_9PLEO</name>
<dbReference type="Pfam" id="PF04143">
    <property type="entry name" value="Sulf_transp"/>
    <property type="match status" value="1"/>
</dbReference>
<keyword evidence="4" id="KW-0997">Cell inner membrane</keyword>
<evidence type="ECO:0000313" key="9">
    <source>
        <dbReference type="EMBL" id="KAG9185062.1"/>
    </source>
</evidence>
<proteinExistence type="predicted"/>
<dbReference type="PANTHER" id="PTHR30574:SF1">
    <property type="entry name" value="SULPHUR TRANSPORT DOMAIN-CONTAINING PROTEIN"/>
    <property type="match status" value="1"/>
</dbReference>
<evidence type="ECO:0000256" key="6">
    <source>
        <dbReference type="ARBA" id="ARBA00022989"/>
    </source>
</evidence>
<keyword evidence="2" id="KW-0813">Transport</keyword>
<keyword evidence="3" id="KW-1003">Cell membrane</keyword>
<dbReference type="EMBL" id="JAANER010000012">
    <property type="protein sequence ID" value="KAG9185062.1"/>
    <property type="molecule type" value="Genomic_DNA"/>
</dbReference>
<keyword evidence="5 8" id="KW-0812">Transmembrane</keyword>
<sequence length="334" mass="34090">MSMDFLTTSTAGALFGAALASSGVYSPSVIISQMQLANFHMLKVFMAASASSALVLASFNKLGLSNTKPRSPSSLGLFGRYDGNIIGGCMIGLGMTLTGACPGTVLVQLTTGIRSGWYIMAGGILGGILYTRLSGYLRRNQASISSDTELTVYGVFGVKSHHAVVVYELLCLVVIALVTVLGPKGASVPLHPLLGGALIGAAQAASLVLTGNAVGVSTGYEVVGLYFWQTLDSLLGHEPRKLPAPLKSVYFAAGIVAGSWVLVRSAPPAISETGVDISALRGTIGGLVMVLGARIAGGCTSGHGISGMSMLSVSSIVTVAFMFVSGFGSALFIS</sequence>